<accession>J3A7D2</accession>
<protein>
    <submittedName>
        <fullName evidence="1">Uncharacterized protein</fullName>
    </submittedName>
</protein>
<dbReference type="EMBL" id="ALJD01000002">
    <property type="protein sequence ID" value="EJN61508.1"/>
    <property type="molecule type" value="Genomic_DNA"/>
</dbReference>
<dbReference type="AlphaFoldDB" id="J3A7D2"/>
<reference evidence="1 2" key="1">
    <citation type="journal article" date="2012" name="J. Bacteriol.">
        <title>Draft Genome Sequence of the Extremely Halophilic Archaeon Halogranum salarium B-1T.</title>
        <authorList>
            <person name="Kim K.K."/>
            <person name="Lee K.C."/>
            <person name="Lee J.S."/>
        </authorList>
    </citation>
    <scope>NUCLEOTIDE SEQUENCE [LARGE SCALE GENOMIC DNA]</scope>
    <source>
        <strain evidence="1 2">B-1</strain>
    </source>
</reference>
<evidence type="ECO:0000313" key="1">
    <source>
        <dbReference type="EMBL" id="EJN61508.1"/>
    </source>
</evidence>
<proteinExistence type="predicted"/>
<name>J3A7D2_9EURY</name>
<comment type="caution">
    <text evidence="1">The sequence shown here is derived from an EMBL/GenBank/DDBJ whole genome shotgun (WGS) entry which is preliminary data.</text>
</comment>
<gene>
    <name evidence="1" type="ORF">HSB1_05490</name>
</gene>
<evidence type="ECO:0000313" key="2">
    <source>
        <dbReference type="Proteomes" id="UP000007813"/>
    </source>
</evidence>
<organism evidence="1 2">
    <name type="scientific">Halogranum salarium B-1</name>
    <dbReference type="NCBI Taxonomy" id="1210908"/>
    <lineage>
        <taxon>Archaea</taxon>
        <taxon>Methanobacteriati</taxon>
        <taxon>Methanobacteriota</taxon>
        <taxon>Stenosarchaea group</taxon>
        <taxon>Halobacteria</taxon>
        <taxon>Halobacteriales</taxon>
        <taxon>Haloferacaceae</taxon>
    </lineage>
</organism>
<dbReference type="Proteomes" id="UP000007813">
    <property type="component" value="Unassembled WGS sequence"/>
</dbReference>
<sequence>MQARRRWCVGHGEIVRCWGCRLRDVLVAVISRSVRRPATSISITGHERYQVTAMSVEIDRRWRQPVRREVRRAFEPKL</sequence>